<evidence type="ECO:0000256" key="9">
    <source>
        <dbReference type="SAM" id="Phobius"/>
    </source>
</evidence>
<evidence type="ECO:0000256" key="5">
    <source>
        <dbReference type="ARBA" id="ARBA00022692"/>
    </source>
</evidence>
<dbReference type="GO" id="GO:0005886">
    <property type="term" value="C:plasma membrane"/>
    <property type="evidence" value="ECO:0007669"/>
    <property type="project" value="UniProtKB-SubCell"/>
</dbReference>
<accession>A0AAU7VAG1</accession>
<dbReference type="EMBL" id="CP138335">
    <property type="protein sequence ID" value="XBW08322.1"/>
    <property type="molecule type" value="Genomic_DNA"/>
</dbReference>
<feature type="transmembrane region" description="Helical" evidence="9">
    <location>
        <begin position="12"/>
        <end position="32"/>
    </location>
</feature>
<protein>
    <submittedName>
        <fullName evidence="11">TRAP transporter small permease</fullName>
    </submittedName>
</protein>
<feature type="transmembrane region" description="Helical" evidence="9">
    <location>
        <begin position="86"/>
        <end position="108"/>
    </location>
</feature>
<keyword evidence="7 9" id="KW-0472">Membrane</keyword>
<dbReference type="RefSeq" id="WP_350258521.1">
    <property type="nucleotide sequence ID" value="NZ_CP138335.1"/>
</dbReference>
<keyword evidence="4" id="KW-0997">Cell inner membrane</keyword>
<dbReference type="GO" id="GO:0015740">
    <property type="term" value="P:C4-dicarboxylate transport"/>
    <property type="evidence" value="ECO:0007669"/>
    <property type="project" value="TreeGrafter"/>
</dbReference>
<dbReference type="PANTHER" id="PTHR35011">
    <property type="entry name" value="2,3-DIKETO-L-GULONATE TRAP TRANSPORTER SMALL PERMEASE PROTEIN YIAM"/>
    <property type="match status" value="1"/>
</dbReference>
<keyword evidence="5 9" id="KW-0812">Transmembrane</keyword>
<evidence type="ECO:0000259" key="10">
    <source>
        <dbReference type="Pfam" id="PF04290"/>
    </source>
</evidence>
<evidence type="ECO:0000256" key="4">
    <source>
        <dbReference type="ARBA" id="ARBA00022519"/>
    </source>
</evidence>
<evidence type="ECO:0000256" key="1">
    <source>
        <dbReference type="ARBA" id="ARBA00004429"/>
    </source>
</evidence>
<evidence type="ECO:0000256" key="3">
    <source>
        <dbReference type="ARBA" id="ARBA00022475"/>
    </source>
</evidence>
<dbReference type="PANTHER" id="PTHR35011:SF2">
    <property type="entry name" value="2,3-DIKETO-L-GULONATE TRAP TRANSPORTER SMALL PERMEASE PROTEIN YIAM"/>
    <property type="match status" value="1"/>
</dbReference>
<evidence type="ECO:0000256" key="8">
    <source>
        <dbReference type="ARBA" id="ARBA00038436"/>
    </source>
</evidence>
<dbReference type="Pfam" id="PF04290">
    <property type="entry name" value="DctQ"/>
    <property type="match status" value="1"/>
</dbReference>
<name>A0AAU7VAG1_9ACTO</name>
<comment type="subcellular location">
    <subcellularLocation>
        <location evidence="1">Cell inner membrane</location>
        <topology evidence="1">Multi-pass membrane protein</topology>
    </subcellularLocation>
</comment>
<keyword evidence="6 9" id="KW-1133">Transmembrane helix</keyword>
<reference evidence="11" key="1">
    <citation type="submission" date="2023-11" db="EMBL/GenBank/DDBJ databases">
        <title>Scrofimicrobium hongkongense sp. nov., isolated from a patient with peritonitis.</title>
        <authorList>
            <person name="Lao H.Y."/>
            <person name="Wong A.Y.P."/>
            <person name="Ng T.L."/>
            <person name="Wong R.Y.L."/>
            <person name="Yau M.C.Y."/>
            <person name="Lam J.Y.W."/>
            <person name="Siu G.K.H."/>
        </authorList>
    </citation>
    <scope>NUCLEOTIDE SEQUENCE</scope>
    <source>
        <strain evidence="11">R131</strain>
    </source>
</reference>
<dbReference type="InterPro" id="IPR055348">
    <property type="entry name" value="DctQ"/>
</dbReference>
<feature type="transmembrane region" description="Helical" evidence="9">
    <location>
        <begin position="47"/>
        <end position="65"/>
    </location>
</feature>
<dbReference type="KEGG" id="sapp:SAC06_01850"/>
<evidence type="ECO:0000256" key="6">
    <source>
        <dbReference type="ARBA" id="ARBA00022989"/>
    </source>
</evidence>
<dbReference type="AlphaFoldDB" id="A0AAU7VAG1"/>
<comment type="similarity">
    <text evidence="8">Belongs to the TRAP transporter small permease family.</text>
</comment>
<keyword evidence="3" id="KW-1003">Cell membrane</keyword>
<gene>
    <name evidence="11" type="ORF">SAC06_01850</name>
</gene>
<proteinExistence type="inferred from homology"/>
<dbReference type="GO" id="GO:0022857">
    <property type="term" value="F:transmembrane transporter activity"/>
    <property type="evidence" value="ECO:0007669"/>
    <property type="project" value="TreeGrafter"/>
</dbReference>
<evidence type="ECO:0000313" key="11">
    <source>
        <dbReference type="EMBL" id="XBW08322.1"/>
    </source>
</evidence>
<evidence type="ECO:0000256" key="7">
    <source>
        <dbReference type="ARBA" id="ARBA00023136"/>
    </source>
</evidence>
<sequence length="168" mass="18584">MRAIALVLEKLLKIVCVALFSALVIVVVLQVFTRQVMHNPLTWTTVAAQYLFVWLSLLGSAWVFSEKEHIAVDFLTRALKINRTRAMEVFVNLIIGLFGALVLLWGGLRGVSITWSQNVSGLPVSVGMMYLALPISGLIIAYFALYHIVEAVQGRGLPSSDEEIREAV</sequence>
<organism evidence="11">
    <name type="scientific">Scrofimicrobium appendicitidis</name>
    <dbReference type="NCBI Taxonomy" id="3079930"/>
    <lineage>
        <taxon>Bacteria</taxon>
        <taxon>Bacillati</taxon>
        <taxon>Actinomycetota</taxon>
        <taxon>Actinomycetes</taxon>
        <taxon>Actinomycetales</taxon>
        <taxon>Actinomycetaceae</taxon>
        <taxon>Scrofimicrobium</taxon>
    </lineage>
</organism>
<feature type="transmembrane region" description="Helical" evidence="9">
    <location>
        <begin position="128"/>
        <end position="149"/>
    </location>
</feature>
<feature type="domain" description="Tripartite ATP-independent periplasmic transporters DctQ component" evidence="10">
    <location>
        <begin position="23"/>
        <end position="153"/>
    </location>
</feature>
<dbReference type="InterPro" id="IPR007387">
    <property type="entry name" value="TRAP_DctQ"/>
</dbReference>
<evidence type="ECO:0000256" key="2">
    <source>
        <dbReference type="ARBA" id="ARBA00022448"/>
    </source>
</evidence>
<keyword evidence="2" id="KW-0813">Transport</keyword>